<dbReference type="Gene3D" id="3.90.180.10">
    <property type="entry name" value="Medium-chain alcohol dehydrogenases, catalytic domain"/>
    <property type="match status" value="1"/>
</dbReference>
<evidence type="ECO:0000313" key="2">
    <source>
        <dbReference type="Proteomes" id="UP001174936"/>
    </source>
</evidence>
<sequence>MAIQVAKVLGCHVTVSCSPGKKELCERLGADEIIDYTQGKLVEELKKKGKVFALVVDNAFSPLDLYTAANEFLIPGRRFVQVGAGFSRAMIGGIMSRAMVPRILGGGRNPYEIFMIKNDRKASEQLARWVAEGKLEVVIEQAYEFEQAREAFEKLKSGRCFGKLVVRVENL</sequence>
<feature type="non-terminal residue" evidence="1">
    <location>
        <position position="171"/>
    </location>
</feature>
<protein>
    <submittedName>
        <fullName evidence="1">Zinc-binding dehydrogenase-domain-containing protein</fullName>
    </submittedName>
</protein>
<dbReference type="AlphaFoldDB" id="A0AA39XX57"/>
<dbReference type="GO" id="GO:0005739">
    <property type="term" value="C:mitochondrion"/>
    <property type="evidence" value="ECO:0007669"/>
    <property type="project" value="TreeGrafter"/>
</dbReference>
<dbReference type="Pfam" id="PF13602">
    <property type="entry name" value="ADH_zinc_N_2"/>
    <property type="match status" value="1"/>
</dbReference>
<comment type="caution">
    <text evidence="1">The sequence shown here is derived from an EMBL/GenBank/DDBJ whole genome shotgun (WGS) entry which is preliminary data.</text>
</comment>
<evidence type="ECO:0000313" key="1">
    <source>
        <dbReference type="EMBL" id="KAK0641883.1"/>
    </source>
</evidence>
<dbReference type="InterPro" id="IPR036291">
    <property type="entry name" value="NAD(P)-bd_dom_sf"/>
</dbReference>
<name>A0AA39XX57_9PEZI</name>
<organism evidence="1 2">
    <name type="scientific">Cercophora newfieldiana</name>
    <dbReference type="NCBI Taxonomy" id="92897"/>
    <lineage>
        <taxon>Eukaryota</taxon>
        <taxon>Fungi</taxon>
        <taxon>Dikarya</taxon>
        <taxon>Ascomycota</taxon>
        <taxon>Pezizomycotina</taxon>
        <taxon>Sordariomycetes</taxon>
        <taxon>Sordariomycetidae</taxon>
        <taxon>Sordariales</taxon>
        <taxon>Lasiosphaeriaceae</taxon>
        <taxon>Cercophora</taxon>
    </lineage>
</organism>
<dbReference type="CDD" id="cd08267">
    <property type="entry name" value="MDR1"/>
    <property type="match status" value="1"/>
</dbReference>
<dbReference type="InterPro" id="IPR050700">
    <property type="entry name" value="YIM1/Zinc_Alcohol_DH_Fams"/>
</dbReference>
<dbReference type="Gene3D" id="3.40.50.720">
    <property type="entry name" value="NAD(P)-binding Rossmann-like Domain"/>
    <property type="match status" value="1"/>
</dbReference>
<dbReference type="SUPFAM" id="SSF51735">
    <property type="entry name" value="NAD(P)-binding Rossmann-fold domains"/>
    <property type="match status" value="1"/>
</dbReference>
<reference evidence="1" key="1">
    <citation type="submission" date="2023-06" db="EMBL/GenBank/DDBJ databases">
        <title>Genome-scale phylogeny and comparative genomics of the fungal order Sordariales.</title>
        <authorList>
            <consortium name="Lawrence Berkeley National Laboratory"/>
            <person name="Hensen N."/>
            <person name="Bonometti L."/>
            <person name="Westerberg I."/>
            <person name="Brannstrom I.O."/>
            <person name="Guillou S."/>
            <person name="Cros-Aarteil S."/>
            <person name="Calhoun S."/>
            <person name="Haridas S."/>
            <person name="Kuo A."/>
            <person name="Mondo S."/>
            <person name="Pangilinan J."/>
            <person name="Riley R."/>
            <person name="Labutti K."/>
            <person name="Andreopoulos B."/>
            <person name="Lipzen A."/>
            <person name="Chen C."/>
            <person name="Yanf M."/>
            <person name="Daum C."/>
            <person name="Ng V."/>
            <person name="Clum A."/>
            <person name="Steindorff A."/>
            <person name="Ohm R."/>
            <person name="Martin F."/>
            <person name="Silar P."/>
            <person name="Natvig D."/>
            <person name="Lalanne C."/>
            <person name="Gautier V."/>
            <person name="Ament-Velasquez S.L."/>
            <person name="Kruys A."/>
            <person name="Hutchinson M.I."/>
            <person name="Powell A.J."/>
            <person name="Barry K."/>
            <person name="Miller A.N."/>
            <person name="Grigoriev I.V."/>
            <person name="Debuchy R."/>
            <person name="Gladieux P."/>
            <person name="Thoren M.H."/>
            <person name="Johannesson H."/>
        </authorList>
    </citation>
    <scope>NUCLEOTIDE SEQUENCE</scope>
    <source>
        <strain evidence="1">SMH2532-1</strain>
    </source>
</reference>
<dbReference type="EMBL" id="JAULSV010000006">
    <property type="protein sequence ID" value="KAK0641883.1"/>
    <property type="molecule type" value="Genomic_DNA"/>
</dbReference>
<gene>
    <name evidence="1" type="ORF">B0T16DRAFT_420689</name>
</gene>
<proteinExistence type="predicted"/>
<keyword evidence="2" id="KW-1185">Reference proteome</keyword>
<accession>A0AA39XX57</accession>
<dbReference type="PANTHER" id="PTHR11695:SF294">
    <property type="entry name" value="RETICULON-4-INTERACTING PROTEIN 1, MITOCHONDRIAL"/>
    <property type="match status" value="1"/>
</dbReference>
<dbReference type="Proteomes" id="UP001174936">
    <property type="component" value="Unassembled WGS sequence"/>
</dbReference>
<dbReference type="PANTHER" id="PTHR11695">
    <property type="entry name" value="ALCOHOL DEHYDROGENASE RELATED"/>
    <property type="match status" value="1"/>
</dbReference>